<protein>
    <submittedName>
        <fullName evidence="1">Pentapeptide repeats family protein</fullName>
    </submittedName>
</protein>
<reference evidence="1 2" key="1">
    <citation type="journal article" date="2014" name="Genome Announc.">
        <title>Comparative Genome Analysis of Two Isolates of the Fish Pathogen Piscirickettsia salmonis from Different Hosts Reveals Major Differences in Virulence-Associated Secretion Systems.</title>
        <authorList>
            <person name="Bohle H."/>
            <person name="Henriquez P."/>
            <person name="Grothusen H."/>
            <person name="Navas E."/>
            <person name="Sandoval A."/>
            <person name="Bustamante F."/>
            <person name="Bustos P."/>
            <person name="Mancilla M."/>
        </authorList>
    </citation>
    <scope>NUCLEOTIDE SEQUENCE [LARGE SCALE GENOMIC DNA]</scope>
    <source>
        <strain evidence="2">B1-32597</strain>
    </source>
</reference>
<dbReference type="EMBL" id="CP012508">
    <property type="protein sequence ID" value="ALB23079.1"/>
    <property type="molecule type" value="Genomic_DNA"/>
</dbReference>
<name>A0AAC8VIQ3_PISSA</name>
<accession>A0AAC8VIQ3</accession>
<evidence type="ECO:0000313" key="2">
    <source>
        <dbReference type="Proteomes" id="UP000029558"/>
    </source>
</evidence>
<dbReference type="AlphaFoldDB" id="A0AAC8VIQ3"/>
<evidence type="ECO:0000313" key="1">
    <source>
        <dbReference type="EMBL" id="ALB23079.1"/>
    </source>
</evidence>
<gene>
    <name evidence="1" type="ORF">KU39_1899</name>
</gene>
<proteinExistence type="predicted"/>
<sequence>MECADSRHATLCDADSRGFIVVAFCSAILHHWMCKIPTEVATLTLNNPECFNQAKSQIISLLDKIIAENPSALMKLVEFKDNLIKLENGDHNYNRNNVMPLLTSLKRRLESLYYYNRHLLKNVQEDQFADLTLDKCYPGAYSNALMLIDRVTAGDSINSYLLSAKREFIQQQAASYIAEINIEPGSEIHAASSLYNYVAPNYNIRTYALTDMLE</sequence>
<dbReference type="Proteomes" id="UP000029558">
    <property type="component" value="Chromosome"/>
</dbReference>
<organism evidence="1 2">
    <name type="scientific">Piscirickettsia salmonis</name>
    <dbReference type="NCBI Taxonomy" id="1238"/>
    <lineage>
        <taxon>Bacteria</taxon>
        <taxon>Pseudomonadati</taxon>
        <taxon>Pseudomonadota</taxon>
        <taxon>Gammaproteobacteria</taxon>
        <taxon>Thiotrichales</taxon>
        <taxon>Piscirickettsiaceae</taxon>
        <taxon>Piscirickettsia</taxon>
    </lineage>
</organism>